<feature type="domain" description="Glycosyltransferase 2-like" evidence="1">
    <location>
        <begin position="59"/>
        <end position="218"/>
    </location>
</feature>
<dbReference type="Proteomes" id="UP001056610">
    <property type="component" value="Chromosome"/>
</dbReference>
<dbReference type="InterPro" id="IPR023981">
    <property type="entry name" value="MftF"/>
</dbReference>
<accession>A0ABY4QPK9</accession>
<gene>
    <name evidence="2" type="primary">mftF</name>
    <name evidence="2" type="ORF">M5I08_04075</name>
</gene>
<protein>
    <submittedName>
        <fullName evidence="2">Mycofactocin biosynthesis glycosyltransferase MftF</fullName>
    </submittedName>
</protein>
<dbReference type="EMBL" id="CP097320">
    <property type="protein sequence ID" value="UQX12898.1"/>
    <property type="molecule type" value="Genomic_DNA"/>
</dbReference>
<dbReference type="PANTHER" id="PTHR43646:SF6">
    <property type="entry name" value="PRE-MYCOFACTOCIN GLYCOSYLTRANSFERASE"/>
    <property type="match status" value="1"/>
</dbReference>
<reference evidence="2" key="1">
    <citation type="submission" date="2022-05" db="EMBL/GenBank/DDBJ databases">
        <title>A methanotrophic Mycobacterium dominates a cave microbial ecosystem.</title>
        <authorList>
            <person name="Van Spanning R.J.M."/>
            <person name="Guan Q."/>
            <person name="Melkonian C."/>
            <person name="Gallant J."/>
            <person name="Polerecky L."/>
            <person name="Flot J.-F."/>
            <person name="Brandt B.W."/>
            <person name="Braster M."/>
            <person name="Iturbe Espinoza P."/>
            <person name="Aerts J."/>
            <person name="Meima-Franke M."/>
            <person name="Piersma S.R."/>
            <person name="Bunduc C."/>
            <person name="Ummels R."/>
            <person name="Pain A."/>
            <person name="Fleming E.J."/>
            <person name="van der Wel N."/>
            <person name="Gherman V.D."/>
            <person name="Sarbu S.M."/>
            <person name="Bodelier P.L.E."/>
            <person name="Bitter W."/>
        </authorList>
    </citation>
    <scope>NUCLEOTIDE SEQUENCE</scope>
    <source>
        <strain evidence="2">Sulfur Cave</strain>
    </source>
</reference>
<organism evidence="2 3">
    <name type="scientific">Candidatus Mycobacterium methanotrophicum</name>
    <dbReference type="NCBI Taxonomy" id="2943498"/>
    <lineage>
        <taxon>Bacteria</taxon>
        <taxon>Bacillati</taxon>
        <taxon>Actinomycetota</taxon>
        <taxon>Actinomycetes</taxon>
        <taxon>Mycobacteriales</taxon>
        <taxon>Mycobacteriaceae</taxon>
        <taxon>Mycobacterium</taxon>
    </lineage>
</organism>
<dbReference type="InterPro" id="IPR001173">
    <property type="entry name" value="Glyco_trans_2-like"/>
</dbReference>
<sequence length="452" mass="49434">MGGSPPRILRFTDAGCKAWSELLQGPANSVDARLLARQLTDVSAAHPRPPALSAPPEVTVVIPVRDRPQMLKRCLASLKPGRPIVVVDDASIQEAAIAEVANDFGAQILRRHVCGGPAAARNTGLAAVHTELVAFLDSDCVCVDDWIDRLAVHFADPRVAAVAPRIMALSSSMSAGRYASSAGALDMGGRECRVMPGAAVPYVPTAALLVRRQVVEEIGAFDERLRFGEDVDLVWRLHQTGKLIRYQPHVRVLHAEPDGWPSRWVRRFQYGTSAAPLASRHPEAIAPLVLYPWPSAVLSCLVMRRPVIAALIVSISALPAIRNWRRAGVPLSVSGRIAFGAILQTYCAVGRYCTQFGGPLLLLALWRRRRRLAIASLLFASPLRAALSGEVRPDPIRFLIGHLADNVMYGAGVWAGCLRHQTIIPARPKIVMPKWFVRGRERFTIRRKGHRS</sequence>
<dbReference type="InterPro" id="IPR029044">
    <property type="entry name" value="Nucleotide-diphossugar_trans"/>
</dbReference>
<proteinExistence type="predicted"/>
<dbReference type="Pfam" id="PF00535">
    <property type="entry name" value="Glycos_transf_2"/>
    <property type="match status" value="1"/>
</dbReference>
<evidence type="ECO:0000313" key="2">
    <source>
        <dbReference type="EMBL" id="UQX12898.1"/>
    </source>
</evidence>
<dbReference type="RefSeq" id="WP_249763294.1">
    <property type="nucleotide sequence ID" value="NZ_CAJUXY010000039.1"/>
</dbReference>
<evidence type="ECO:0000259" key="1">
    <source>
        <dbReference type="Pfam" id="PF00535"/>
    </source>
</evidence>
<evidence type="ECO:0000313" key="3">
    <source>
        <dbReference type="Proteomes" id="UP001056610"/>
    </source>
</evidence>
<keyword evidence="3" id="KW-1185">Reference proteome</keyword>
<dbReference type="Gene3D" id="3.90.550.10">
    <property type="entry name" value="Spore Coat Polysaccharide Biosynthesis Protein SpsA, Chain A"/>
    <property type="match status" value="1"/>
</dbReference>
<dbReference type="PANTHER" id="PTHR43646">
    <property type="entry name" value="GLYCOSYLTRANSFERASE"/>
    <property type="match status" value="1"/>
</dbReference>
<name>A0ABY4QPK9_9MYCO</name>
<dbReference type="SUPFAM" id="SSF53448">
    <property type="entry name" value="Nucleotide-diphospho-sugar transferases"/>
    <property type="match status" value="1"/>
</dbReference>
<dbReference type="NCBIfam" id="TIGR03965">
    <property type="entry name" value="mycofact_glyco"/>
    <property type="match status" value="1"/>
</dbReference>